<dbReference type="Proteomes" id="UP000885660">
    <property type="component" value="Unassembled WGS sequence"/>
</dbReference>
<dbReference type="AlphaFoldDB" id="A0A7V0QTF7"/>
<accession>A0A7V0QTF7</accession>
<dbReference type="EMBL" id="DRBC01000446">
    <property type="protein sequence ID" value="HDN85548.1"/>
    <property type="molecule type" value="Genomic_DNA"/>
</dbReference>
<comment type="caution">
    <text evidence="1">The sequence shown here is derived from an EMBL/GenBank/DDBJ whole genome shotgun (WGS) entry which is preliminary data.</text>
</comment>
<name>A0A7V0QTF7_UNCAE</name>
<organism evidence="1">
    <name type="scientific">Aerophobetes bacterium</name>
    <dbReference type="NCBI Taxonomy" id="2030807"/>
    <lineage>
        <taxon>Bacteria</taxon>
        <taxon>Candidatus Aerophobota</taxon>
    </lineage>
</organism>
<reference evidence="1" key="1">
    <citation type="journal article" date="2020" name="mSystems">
        <title>Genome- and Community-Level Interaction Insights into Carbon Utilization and Element Cycling Functions of Hydrothermarchaeota in Hydrothermal Sediment.</title>
        <authorList>
            <person name="Zhou Z."/>
            <person name="Liu Y."/>
            <person name="Xu W."/>
            <person name="Pan J."/>
            <person name="Luo Z.H."/>
            <person name="Li M."/>
        </authorList>
    </citation>
    <scope>NUCLEOTIDE SEQUENCE [LARGE SCALE GENOMIC DNA]</scope>
    <source>
        <strain evidence="1">HyVt-219</strain>
    </source>
</reference>
<evidence type="ECO:0000313" key="1">
    <source>
        <dbReference type="EMBL" id="HDN85548.1"/>
    </source>
</evidence>
<proteinExistence type="predicted"/>
<gene>
    <name evidence="1" type="ORF">ENG47_07340</name>
</gene>
<protein>
    <submittedName>
        <fullName evidence="1">Uncharacterized protein</fullName>
    </submittedName>
</protein>
<sequence length="266" mass="31504">MAKIDLYQVWQKDGYTLVTHTDPIFFTDRIVRNQKVFRRRETLDIILNVERIDNSILKLEKSPYLKVVEENGELKICPRERMPSQLEKIFLCAFRDTIFQDEAMTNQYMLYQDLFLYHGRYNYGGFYGIIHKLFPLVFIMRVVKGYQPMVWQMLIVDPYFINRVKEKLIFHYQEIEEGMNYAFQNITLTQKENIALRALNNIVRQNKNGEGFNMAAKLCDRLGMGFLKDFYWVATQATENTEWDVYKKTPIPLAPWPKGSCGEGDV</sequence>